<dbReference type="Proteomes" id="UP001241747">
    <property type="component" value="Unassembled WGS sequence"/>
</dbReference>
<sequence length="208" mass="22486">MFTIASSLRAPSSRMVTSRAQPRSSRRLCAMANGNLRFAIPPLSVAGGMRRSGFCASTAGLRRPVMVAPFVPTIGSGRSVILTFRVAGRSRDRELGNAYQCLTRQVRAGPGTRGLFGPIGCERSKRQIKSVKPLEGPCSSRSRVVGVRRTRGCSSPEGGKGRVWTSAGPGRCAADRCRWNADLGNGPRRQAPRWRPYRRGSPSAWSIA</sequence>
<evidence type="ECO:0000313" key="3">
    <source>
        <dbReference type="Proteomes" id="UP001241747"/>
    </source>
</evidence>
<gene>
    <name evidence="2" type="ORF">QOZ94_003387</name>
</gene>
<protein>
    <submittedName>
        <fullName evidence="2">Uncharacterized protein</fullName>
    </submittedName>
</protein>
<name>A0ABU0LHF8_XANAG</name>
<organism evidence="2 3">
    <name type="scientific">Xanthobacter agilis</name>
    <dbReference type="NCBI Taxonomy" id="47492"/>
    <lineage>
        <taxon>Bacteria</taxon>
        <taxon>Pseudomonadati</taxon>
        <taxon>Pseudomonadota</taxon>
        <taxon>Alphaproteobacteria</taxon>
        <taxon>Hyphomicrobiales</taxon>
        <taxon>Xanthobacteraceae</taxon>
        <taxon>Xanthobacter</taxon>
    </lineage>
</organism>
<evidence type="ECO:0000256" key="1">
    <source>
        <dbReference type="SAM" id="MobiDB-lite"/>
    </source>
</evidence>
<feature type="region of interest" description="Disordered" evidence="1">
    <location>
        <begin position="184"/>
        <end position="208"/>
    </location>
</feature>
<accession>A0ABU0LHF8</accession>
<proteinExistence type="predicted"/>
<comment type="caution">
    <text evidence="2">The sequence shown here is derived from an EMBL/GenBank/DDBJ whole genome shotgun (WGS) entry which is preliminary data.</text>
</comment>
<reference evidence="2 3" key="1">
    <citation type="submission" date="2023-07" db="EMBL/GenBank/DDBJ databases">
        <title>Genomic Encyclopedia of Type Strains, Phase IV (KMG-IV): sequencing the most valuable type-strain genomes for metagenomic binning, comparative biology and taxonomic classification.</title>
        <authorList>
            <person name="Goeker M."/>
        </authorList>
    </citation>
    <scope>NUCLEOTIDE SEQUENCE [LARGE SCALE GENOMIC DNA]</scope>
    <source>
        <strain evidence="2 3">DSM 3770</strain>
    </source>
</reference>
<evidence type="ECO:0000313" key="2">
    <source>
        <dbReference type="EMBL" id="MDQ0506576.1"/>
    </source>
</evidence>
<dbReference type="EMBL" id="JAUSVY010000008">
    <property type="protein sequence ID" value="MDQ0506576.1"/>
    <property type="molecule type" value="Genomic_DNA"/>
</dbReference>
<keyword evidence="3" id="KW-1185">Reference proteome</keyword>